<dbReference type="EMBL" id="JAVDXO010000002">
    <property type="protein sequence ID" value="MDR7305849.1"/>
    <property type="molecule type" value="Genomic_DNA"/>
</dbReference>
<keyword evidence="3 6" id="KW-0812">Transmembrane</keyword>
<reference evidence="7 8" key="1">
    <citation type="submission" date="2023-07" db="EMBL/GenBank/DDBJ databases">
        <title>Sorghum-associated microbial communities from plants grown in Nebraska, USA.</title>
        <authorList>
            <person name="Schachtman D."/>
        </authorList>
    </citation>
    <scope>NUCLEOTIDE SEQUENCE [LARGE SCALE GENOMIC DNA]</scope>
    <source>
        <strain evidence="7 8">BE308</strain>
    </source>
</reference>
<gene>
    <name evidence="7" type="ORF">J2X15_001127</name>
</gene>
<evidence type="ECO:0000256" key="3">
    <source>
        <dbReference type="ARBA" id="ARBA00022692"/>
    </source>
</evidence>
<organism evidence="7 8">
    <name type="scientific">Rhodoferax saidenbachensis</name>
    <dbReference type="NCBI Taxonomy" id="1484693"/>
    <lineage>
        <taxon>Bacteria</taxon>
        <taxon>Pseudomonadati</taxon>
        <taxon>Pseudomonadota</taxon>
        <taxon>Betaproteobacteria</taxon>
        <taxon>Burkholderiales</taxon>
        <taxon>Comamonadaceae</taxon>
        <taxon>Rhodoferax</taxon>
    </lineage>
</organism>
<name>A0ABU1ZJX8_9BURK</name>
<evidence type="ECO:0000256" key="5">
    <source>
        <dbReference type="ARBA" id="ARBA00023136"/>
    </source>
</evidence>
<comment type="subcellular location">
    <subcellularLocation>
        <location evidence="6">Cell membrane</location>
        <topology evidence="6">Multi-pass membrane protein</topology>
    </subcellularLocation>
    <subcellularLocation>
        <location evidence="1">Membrane</location>
    </subcellularLocation>
</comment>
<evidence type="ECO:0000256" key="4">
    <source>
        <dbReference type="ARBA" id="ARBA00022989"/>
    </source>
</evidence>
<comment type="similarity">
    <text evidence="2 6">Belongs to the SURF1 family.</text>
</comment>
<dbReference type="RefSeq" id="WP_310340148.1">
    <property type="nucleotide sequence ID" value="NZ_JAVDXO010000002.1"/>
</dbReference>
<comment type="caution">
    <text evidence="7">The sequence shown here is derived from an EMBL/GenBank/DDBJ whole genome shotgun (WGS) entry which is preliminary data.</text>
</comment>
<comment type="caution">
    <text evidence="6">Lacks conserved residue(s) required for the propagation of feature annotation.</text>
</comment>
<protein>
    <recommendedName>
        <fullName evidence="6">SURF1-like protein</fullName>
    </recommendedName>
</protein>
<evidence type="ECO:0000313" key="8">
    <source>
        <dbReference type="Proteomes" id="UP001268089"/>
    </source>
</evidence>
<keyword evidence="6" id="KW-1003">Cell membrane</keyword>
<feature type="transmembrane region" description="Helical" evidence="6">
    <location>
        <begin position="212"/>
        <end position="232"/>
    </location>
</feature>
<accession>A0ABU1ZJX8</accession>
<dbReference type="CDD" id="cd06662">
    <property type="entry name" value="SURF1"/>
    <property type="match status" value="1"/>
</dbReference>
<dbReference type="PANTHER" id="PTHR23427">
    <property type="entry name" value="SURFEIT LOCUS PROTEIN"/>
    <property type="match status" value="1"/>
</dbReference>
<evidence type="ECO:0000256" key="6">
    <source>
        <dbReference type="RuleBase" id="RU363076"/>
    </source>
</evidence>
<keyword evidence="4 6" id="KW-1133">Transmembrane helix</keyword>
<dbReference type="Proteomes" id="UP001268089">
    <property type="component" value="Unassembled WGS sequence"/>
</dbReference>
<dbReference type="Pfam" id="PF02104">
    <property type="entry name" value="SURF1"/>
    <property type="match status" value="1"/>
</dbReference>
<dbReference type="PANTHER" id="PTHR23427:SF2">
    <property type="entry name" value="SURFEIT LOCUS PROTEIN 1"/>
    <property type="match status" value="1"/>
</dbReference>
<keyword evidence="5 6" id="KW-0472">Membrane</keyword>
<evidence type="ECO:0000256" key="2">
    <source>
        <dbReference type="ARBA" id="ARBA00007165"/>
    </source>
</evidence>
<dbReference type="PROSITE" id="PS50895">
    <property type="entry name" value="SURF1"/>
    <property type="match status" value="1"/>
</dbReference>
<dbReference type="InterPro" id="IPR002994">
    <property type="entry name" value="Surf1/Shy1"/>
</dbReference>
<keyword evidence="8" id="KW-1185">Reference proteome</keyword>
<evidence type="ECO:0000313" key="7">
    <source>
        <dbReference type="EMBL" id="MDR7305849.1"/>
    </source>
</evidence>
<proteinExistence type="inferred from homology"/>
<sequence>MSARRRLLLVGLAALLGVGVTVSLGRWQLDRVAQKEALAASIQQQGALAPLPNAQLMAASPGPEVQALVHRSAVLTGTWVPQHTMFLDNRQMQARVGFFALTPLRLAGSDTVVMVQRGWLPRNFEDRAKLPALSTPGGVVEVHGRIAPPPSKLYEPGAPALGAIRQNLDLDQFRTETGLPLRTDITLQQTGEASEGLLRDWPAINLGVDKHYGYAAQWFALALLIVVLFAWFQIRPYFQVIKDSHV</sequence>
<dbReference type="InterPro" id="IPR045214">
    <property type="entry name" value="Surf1/Surf4"/>
</dbReference>
<evidence type="ECO:0000256" key="1">
    <source>
        <dbReference type="ARBA" id="ARBA00004370"/>
    </source>
</evidence>